<reference evidence="3" key="1">
    <citation type="submission" date="2022-11" db="UniProtKB">
        <authorList>
            <consortium name="WormBaseParasite"/>
        </authorList>
    </citation>
    <scope>IDENTIFICATION</scope>
</reference>
<organism evidence="2 3">
    <name type="scientific">Romanomermis culicivorax</name>
    <name type="common">Nematode worm</name>
    <dbReference type="NCBI Taxonomy" id="13658"/>
    <lineage>
        <taxon>Eukaryota</taxon>
        <taxon>Metazoa</taxon>
        <taxon>Ecdysozoa</taxon>
        <taxon>Nematoda</taxon>
        <taxon>Enoplea</taxon>
        <taxon>Dorylaimia</taxon>
        <taxon>Mermithida</taxon>
        <taxon>Mermithoidea</taxon>
        <taxon>Mermithidae</taxon>
        <taxon>Romanomermis</taxon>
    </lineage>
</organism>
<evidence type="ECO:0000313" key="3">
    <source>
        <dbReference type="WBParaSite" id="nRc.2.0.1.t22997-RA"/>
    </source>
</evidence>
<evidence type="ECO:0000256" key="1">
    <source>
        <dbReference type="SAM" id="MobiDB-lite"/>
    </source>
</evidence>
<protein>
    <submittedName>
        <fullName evidence="3">Uncharacterized protein</fullName>
    </submittedName>
</protein>
<evidence type="ECO:0000313" key="2">
    <source>
        <dbReference type="Proteomes" id="UP000887565"/>
    </source>
</evidence>
<proteinExistence type="predicted"/>
<accession>A0A915JA23</accession>
<sequence length="224" mass="24668">MFRPWHERYFSHCGWDLNNMRCSKTAQACRYAVINIRGTPLEADCYCPRQDATCSNLQSAIYFRNPCFEEARLTMIAKFTTKKPTTPSTTTTTMLTTTTTTKAKTTPTTTSSSLAATRIAVVPPFDTDRTVPRRTRPLTHLITITQAPVVRTVPHSTILPTSTTSDRFPMPFPTTARTTKSTTTETTSKTTTSRTSITTTTSNATKTTTSISTSTTTAITTTPP</sequence>
<name>A0A915JA23_ROMCU</name>
<keyword evidence="2" id="KW-1185">Reference proteome</keyword>
<dbReference type="Proteomes" id="UP000887565">
    <property type="component" value="Unplaced"/>
</dbReference>
<dbReference type="WBParaSite" id="nRc.2.0.1.t22997-RA">
    <property type="protein sequence ID" value="nRc.2.0.1.t22997-RA"/>
    <property type="gene ID" value="nRc.2.0.1.g22997"/>
</dbReference>
<dbReference type="AlphaFoldDB" id="A0A915JA23"/>
<feature type="compositionally biased region" description="Low complexity" evidence="1">
    <location>
        <begin position="174"/>
        <end position="224"/>
    </location>
</feature>
<feature type="compositionally biased region" description="Polar residues" evidence="1">
    <location>
        <begin position="157"/>
        <end position="166"/>
    </location>
</feature>
<feature type="region of interest" description="Disordered" evidence="1">
    <location>
        <begin position="157"/>
        <end position="224"/>
    </location>
</feature>